<organism evidence="1 2">
    <name type="scientific">Vararia minispora EC-137</name>
    <dbReference type="NCBI Taxonomy" id="1314806"/>
    <lineage>
        <taxon>Eukaryota</taxon>
        <taxon>Fungi</taxon>
        <taxon>Dikarya</taxon>
        <taxon>Basidiomycota</taxon>
        <taxon>Agaricomycotina</taxon>
        <taxon>Agaricomycetes</taxon>
        <taxon>Russulales</taxon>
        <taxon>Lachnocladiaceae</taxon>
        <taxon>Vararia</taxon>
    </lineage>
</organism>
<protein>
    <submittedName>
        <fullName evidence="1">CHAT domain-containing protein</fullName>
    </submittedName>
</protein>
<proteinExistence type="predicted"/>
<accession>A0ACB8QAT0</accession>
<gene>
    <name evidence="1" type="ORF">K488DRAFT_58029</name>
</gene>
<evidence type="ECO:0000313" key="1">
    <source>
        <dbReference type="EMBL" id="KAI0028660.1"/>
    </source>
</evidence>
<reference evidence="1" key="2">
    <citation type="journal article" date="2022" name="New Phytol.">
        <title>Evolutionary transition to the ectomycorrhizal habit in the genomes of a hyperdiverse lineage of mushroom-forming fungi.</title>
        <authorList>
            <person name="Looney B."/>
            <person name="Miyauchi S."/>
            <person name="Morin E."/>
            <person name="Drula E."/>
            <person name="Courty P.E."/>
            <person name="Kohler A."/>
            <person name="Kuo A."/>
            <person name="LaButti K."/>
            <person name="Pangilinan J."/>
            <person name="Lipzen A."/>
            <person name="Riley R."/>
            <person name="Andreopoulos W."/>
            <person name="He G."/>
            <person name="Johnson J."/>
            <person name="Nolan M."/>
            <person name="Tritt A."/>
            <person name="Barry K.W."/>
            <person name="Grigoriev I.V."/>
            <person name="Nagy L.G."/>
            <person name="Hibbett D."/>
            <person name="Henrissat B."/>
            <person name="Matheny P.B."/>
            <person name="Labbe J."/>
            <person name="Martin F.M."/>
        </authorList>
    </citation>
    <scope>NUCLEOTIDE SEQUENCE</scope>
    <source>
        <strain evidence="1">EC-137</strain>
    </source>
</reference>
<name>A0ACB8QAT0_9AGAM</name>
<sequence>MSLRSRFDRLGHVPDIEDAVAAQRRAVALAPDVHPNKTTYLSNLGISLQVRFDRLGHIEDLTDALLMKRRAVELASDDHPDKAAWLTNLGNSFESRFGRFGNLEDLEDALKAKRLAVEITPDNHPSKPIYLNNLSISLDTRFDRLGDPQDLEDSLAAMQCAAELMPDDNPNKPNLLSNLGVSLRSRFDRLGHLQDLNAAIAAARRAVQLMPDDHPGMPGCLNGLGVSLQASFDQSSYLPDLESAIASLRRAVELMPDDHPEKPPLFTNLGISFRSRFDRLGRLEDLEDAVLMGRHAVAFTPDDHPDMPTRLNNFSISLQTRFKRLGHLQDLEDAIAVQRRVVNLTPDNQPTKPARLSNLGLVLELRFGRLGQPDDLEDALTAGRRAVELTPNDHPDKSIWLTNLGNSLETRFRQFYDFQDLEDSIAVHRSATVRTPDSHPLQPLYLSNYGTTLHLRFILLENLQDLADASAIWRRAVNLMPDGHANKSARLFNLGISMRSQLHHSPSQSHFSSSFNCFMDASVNASGLPHVRLRAALECASICRDFSQFDGSYEMTLRAHQTMLDAIPPFIWLGQGIPHRFEQLSTMHIGSAITAAASAAIAAGKPSRALEWLEEGRSIVWGQLTRLRNPLDDLQAHDPVLAQRLRKVSVALELAGQRSTMTVSGEKPGTLQDSTFITSSSRLSLEDEAREHRKLANEYETLLGEARKIEGFEHFMRPKTLAMLAPAYSEGPIAVINVDRSRCDVLILSPSENLIHVPLPNLTHQIAMNMHSQLIACLGPGARRRDTRAVRVQTTGVGMQRILRLLWERIVHPVLVALDDQGRLLHMTWCATGPLSSLPLHAAGIYGETDKPTPKASDFIVSSYTPSLSALLSARAQQRGPVASANPKILIVSQPQTPGQRPLPCTVAEAATVTKHFPENATHLDDSCATVDAIFDSMMQHDWVHLACHGEQDPRSPTGSAFMLHDGRLELSRLMGMSHARAELAVLSACQTAKGNDDLPEEAVHLSAGMLAAGYQSVVATMWSISDEDGPVLADALYAALKRNLAAGKGLRVAYALHEATTKLRVTVGKDNFARWVPFVHFGI</sequence>
<comment type="caution">
    <text evidence="1">The sequence shown here is derived from an EMBL/GenBank/DDBJ whole genome shotgun (WGS) entry which is preliminary data.</text>
</comment>
<dbReference type="Proteomes" id="UP000814128">
    <property type="component" value="Unassembled WGS sequence"/>
</dbReference>
<evidence type="ECO:0000313" key="2">
    <source>
        <dbReference type="Proteomes" id="UP000814128"/>
    </source>
</evidence>
<keyword evidence="2" id="KW-1185">Reference proteome</keyword>
<dbReference type="EMBL" id="MU273732">
    <property type="protein sequence ID" value="KAI0028660.1"/>
    <property type="molecule type" value="Genomic_DNA"/>
</dbReference>
<reference evidence="1" key="1">
    <citation type="submission" date="2021-02" db="EMBL/GenBank/DDBJ databases">
        <authorList>
            <consortium name="DOE Joint Genome Institute"/>
            <person name="Ahrendt S."/>
            <person name="Looney B.P."/>
            <person name="Miyauchi S."/>
            <person name="Morin E."/>
            <person name="Drula E."/>
            <person name="Courty P.E."/>
            <person name="Chicoki N."/>
            <person name="Fauchery L."/>
            <person name="Kohler A."/>
            <person name="Kuo A."/>
            <person name="Labutti K."/>
            <person name="Pangilinan J."/>
            <person name="Lipzen A."/>
            <person name="Riley R."/>
            <person name="Andreopoulos W."/>
            <person name="He G."/>
            <person name="Johnson J."/>
            <person name="Barry K.W."/>
            <person name="Grigoriev I.V."/>
            <person name="Nagy L."/>
            <person name="Hibbett D."/>
            <person name="Henrissat B."/>
            <person name="Matheny P.B."/>
            <person name="Labbe J."/>
            <person name="Martin F."/>
        </authorList>
    </citation>
    <scope>NUCLEOTIDE SEQUENCE</scope>
    <source>
        <strain evidence="1">EC-137</strain>
    </source>
</reference>